<dbReference type="PANTHER" id="PTHR23513">
    <property type="entry name" value="INTEGRAL MEMBRANE EFFLUX PROTEIN-RELATED"/>
    <property type="match status" value="1"/>
</dbReference>
<evidence type="ECO:0000256" key="3">
    <source>
        <dbReference type="ARBA" id="ARBA00022692"/>
    </source>
</evidence>
<dbReference type="OrthoDB" id="4368225at2"/>
<dbReference type="Pfam" id="PF07690">
    <property type="entry name" value="MFS_1"/>
    <property type="match status" value="2"/>
</dbReference>
<dbReference type="GO" id="GO:0005886">
    <property type="term" value="C:plasma membrane"/>
    <property type="evidence" value="ECO:0007669"/>
    <property type="project" value="UniProtKB-SubCell"/>
</dbReference>
<dbReference type="KEGG" id="oat:OAN307_c17990"/>
<keyword evidence="3" id="KW-0812">Transmembrane</keyword>
<proteinExistence type="predicted"/>
<dbReference type="STRING" id="391626.OAN307_c17990"/>
<accession>M9RCF7</accession>
<comment type="subcellular location">
    <subcellularLocation>
        <location evidence="1">Cell membrane</location>
        <topology evidence="1">Multi-pass membrane protein</topology>
    </subcellularLocation>
</comment>
<dbReference type="GO" id="GO:0022857">
    <property type="term" value="F:transmembrane transporter activity"/>
    <property type="evidence" value="ECO:0007669"/>
    <property type="project" value="InterPro"/>
</dbReference>
<evidence type="ECO:0000256" key="5">
    <source>
        <dbReference type="ARBA" id="ARBA00023136"/>
    </source>
</evidence>
<dbReference type="RefSeq" id="WP_015499491.1">
    <property type="nucleotide sequence ID" value="NC_020911.1"/>
</dbReference>
<dbReference type="HOGENOM" id="CLU_034180_7_1_5"/>
<dbReference type="SUPFAM" id="SSF103473">
    <property type="entry name" value="MFS general substrate transporter"/>
    <property type="match status" value="1"/>
</dbReference>
<dbReference type="Gene3D" id="1.20.1250.20">
    <property type="entry name" value="MFS general substrate transporter like domains"/>
    <property type="match status" value="1"/>
</dbReference>
<gene>
    <name evidence="6" type="ORF">OAN307_c17990</name>
</gene>
<dbReference type="PANTHER" id="PTHR23513:SF6">
    <property type="entry name" value="MAJOR FACILITATOR SUPERFAMILY ASSOCIATED DOMAIN-CONTAINING PROTEIN"/>
    <property type="match status" value="1"/>
</dbReference>
<evidence type="ECO:0000313" key="6">
    <source>
        <dbReference type="EMBL" id="AGI67460.1"/>
    </source>
</evidence>
<dbReference type="AlphaFoldDB" id="M9RCF7"/>
<keyword evidence="5" id="KW-0472">Membrane</keyword>
<keyword evidence="7" id="KW-1185">Reference proteome</keyword>
<keyword evidence="2" id="KW-1003">Cell membrane</keyword>
<evidence type="ECO:0000256" key="1">
    <source>
        <dbReference type="ARBA" id="ARBA00004651"/>
    </source>
</evidence>
<dbReference type="EMBL" id="CP003740">
    <property type="protein sequence ID" value="AGI67460.1"/>
    <property type="molecule type" value="Genomic_DNA"/>
</dbReference>
<name>M9RCF7_9RHOB</name>
<reference evidence="6 7" key="1">
    <citation type="journal article" date="2013" name="PLoS ONE">
        <title>Poles Apart: Arctic and Antarctic Octadecabacter strains Share High Genome Plasticity and a New Type of Xanthorhodopsin.</title>
        <authorList>
            <person name="Vollmers J."/>
            <person name="Voget S."/>
            <person name="Dietrich S."/>
            <person name="Gollnow K."/>
            <person name="Smits M."/>
            <person name="Meyer K."/>
            <person name="Brinkhoff T."/>
            <person name="Simon M."/>
            <person name="Daniel R."/>
        </authorList>
    </citation>
    <scope>NUCLEOTIDE SEQUENCE [LARGE SCALE GENOMIC DNA]</scope>
    <source>
        <strain evidence="6 7">307</strain>
    </source>
</reference>
<evidence type="ECO:0000313" key="7">
    <source>
        <dbReference type="Proteomes" id="UP000005307"/>
    </source>
</evidence>
<dbReference type="CDD" id="cd06173">
    <property type="entry name" value="MFS_MefA_like"/>
    <property type="match status" value="1"/>
</dbReference>
<sequence>MKSPLGYPNFRTLFAAQLCSLVAIGLLTVALALAAYQIGGDAAGGKVLASLLALKMVAYVLLAPAAEALLTGRSRKPVMITLDLLRLALLLPMAFVTDFWQIAMLAFMFFAISSAFTPLFQSVIPDLFPDDGTYSKALAYSRIAYTLESVSSPILAAAVLHFASPEDLFLLAALAFLGSILALLATRFPPEVHTMRAGTFLKSATRGLKIYWHTPRLRGLFLLNLALSLAMGWVLVNTVVYAGLRLGDADYYYPLLMAAFGLGATAGAIVVPRLVRAFGERRVMICGALAFATLGSGILLPLHINGLMVLWAGLGLTSSLVITPGGLVIARSAERADRAAVFAAQFSLSHSGWLLAYPLAGWLATWISLEGALIVLSGLCIAIVLLAMYVWPVDDPIERLHDHPELDSTHPHLRDIAGSGAEHRHQHAFFIDDIHTFWNR</sequence>
<dbReference type="eggNOG" id="COG2814">
    <property type="taxonomic scope" value="Bacteria"/>
</dbReference>
<evidence type="ECO:0000256" key="2">
    <source>
        <dbReference type="ARBA" id="ARBA00022475"/>
    </source>
</evidence>
<dbReference type="Proteomes" id="UP000005307">
    <property type="component" value="Chromosome"/>
</dbReference>
<evidence type="ECO:0000256" key="4">
    <source>
        <dbReference type="ARBA" id="ARBA00022989"/>
    </source>
</evidence>
<dbReference type="InterPro" id="IPR036259">
    <property type="entry name" value="MFS_trans_sf"/>
</dbReference>
<keyword evidence="4" id="KW-1133">Transmembrane helix</keyword>
<protein>
    <submittedName>
        <fullName evidence="6">Putative MFS-type transporter</fullName>
    </submittedName>
</protein>
<organism evidence="6 7">
    <name type="scientific">Octadecabacter antarcticus 307</name>
    <dbReference type="NCBI Taxonomy" id="391626"/>
    <lineage>
        <taxon>Bacteria</taxon>
        <taxon>Pseudomonadati</taxon>
        <taxon>Pseudomonadota</taxon>
        <taxon>Alphaproteobacteria</taxon>
        <taxon>Rhodobacterales</taxon>
        <taxon>Roseobacteraceae</taxon>
        <taxon>Octadecabacter</taxon>
    </lineage>
</organism>
<dbReference type="InterPro" id="IPR011701">
    <property type="entry name" value="MFS"/>
</dbReference>